<gene>
    <name evidence="1" type="ORF">DARMORV10_A09P66890.1</name>
</gene>
<feature type="non-terminal residue" evidence="1">
    <location>
        <position position="1"/>
    </location>
</feature>
<dbReference type="PANTHER" id="PTHR12999:SF17">
    <property type="entry name" value="ZINC FINGER RAN-BINDING DOMAIN-CONTAINING PROTEIN 2"/>
    <property type="match status" value="1"/>
</dbReference>
<proteinExistence type="predicted"/>
<name>A0A816PSJ6_BRANA</name>
<sequence>MLKEPSFIHLCGNVNWAKRLKCNVCNTNKPGQNECGGGRGGGYKELDEQELEETKRRRVRLKKSLTLLLSHIMQRSLCISSLKTLTSVWFSTMRLSTTSASIPSSFLTPPMLEKEEHASGSCLRFKELCFPSLFRLQMNIP</sequence>
<protein>
    <submittedName>
        <fullName evidence="1">(rape) hypothetical protein</fullName>
    </submittedName>
</protein>
<dbReference type="AlphaFoldDB" id="A0A816PSJ6"/>
<accession>A0A816PSJ6</accession>
<dbReference type="PANTHER" id="PTHR12999">
    <property type="entry name" value="ZINC FINGER RAN-BINDING DOMAIN-CONTAINING PROTEIN 2 ZRANB2-RELATED"/>
    <property type="match status" value="1"/>
</dbReference>
<dbReference type="EMBL" id="HG994363">
    <property type="protein sequence ID" value="CAF2051918.1"/>
    <property type="molecule type" value="Genomic_DNA"/>
</dbReference>
<dbReference type="Proteomes" id="UP001295469">
    <property type="component" value="Chromosome A09"/>
</dbReference>
<evidence type="ECO:0000313" key="1">
    <source>
        <dbReference type="EMBL" id="CAF2051918.1"/>
    </source>
</evidence>
<reference evidence="1" key="1">
    <citation type="submission" date="2021-01" db="EMBL/GenBank/DDBJ databases">
        <authorList>
            <consortium name="Genoscope - CEA"/>
            <person name="William W."/>
        </authorList>
    </citation>
    <scope>NUCLEOTIDE SEQUENCE</scope>
</reference>
<dbReference type="SUPFAM" id="SSF90209">
    <property type="entry name" value="Ran binding protein zinc finger-like"/>
    <property type="match status" value="1"/>
</dbReference>
<organism evidence="1">
    <name type="scientific">Brassica napus</name>
    <name type="common">Rape</name>
    <dbReference type="NCBI Taxonomy" id="3708"/>
    <lineage>
        <taxon>Eukaryota</taxon>
        <taxon>Viridiplantae</taxon>
        <taxon>Streptophyta</taxon>
        <taxon>Embryophyta</taxon>
        <taxon>Tracheophyta</taxon>
        <taxon>Spermatophyta</taxon>
        <taxon>Magnoliopsida</taxon>
        <taxon>eudicotyledons</taxon>
        <taxon>Gunneridae</taxon>
        <taxon>Pentapetalae</taxon>
        <taxon>rosids</taxon>
        <taxon>malvids</taxon>
        <taxon>Brassicales</taxon>
        <taxon>Brassicaceae</taxon>
        <taxon>Brassiceae</taxon>
        <taxon>Brassica</taxon>
    </lineage>
</organism>
<dbReference type="InterPro" id="IPR036443">
    <property type="entry name" value="Znf_RanBP2_sf"/>
</dbReference>
<dbReference type="Gene3D" id="4.10.1060.10">
    <property type="entry name" value="Zinc finger, RanBP2-type"/>
    <property type="match status" value="1"/>
</dbReference>